<keyword evidence="1" id="KW-0812">Transmembrane</keyword>
<feature type="transmembrane region" description="Helical" evidence="1">
    <location>
        <begin position="158"/>
        <end position="176"/>
    </location>
</feature>
<dbReference type="EMBL" id="MING01000019">
    <property type="protein sequence ID" value="POG14145.1"/>
    <property type="molecule type" value="Genomic_DNA"/>
</dbReference>
<protein>
    <recommendedName>
        <fullName evidence="2">Acyltransferase 3 domain-containing protein</fullName>
    </recommendedName>
</protein>
<evidence type="ECO:0000313" key="4">
    <source>
        <dbReference type="Proteomes" id="UP000237378"/>
    </source>
</evidence>
<gene>
    <name evidence="3" type="ORF">BGP82_06865</name>
</gene>
<comment type="caution">
    <text evidence="3">The sequence shown here is derived from an EMBL/GenBank/DDBJ whole genome shotgun (WGS) entry which is preliminary data.</text>
</comment>
<proteinExistence type="predicted"/>
<feature type="domain" description="Acyltransferase 3" evidence="2">
    <location>
        <begin position="7"/>
        <end position="334"/>
    </location>
</feature>
<feature type="transmembrane region" description="Helical" evidence="1">
    <location>
        <begin position="188"/>
        <end position="208"/>
    </location>
</feature>
<dbReference type="Pfam" id="PF01757">
    <property type="entry name" value="Acyl_transf_3"/>
    <property type="match status" value="1"/>
</dbReference>
<accession>A0A2S3XF11</accession>
<feature type="transmembrane region" description="Helical" evidence="1">
    <location>
        <begin position="130"/>
        <end position="151"/>
    </location>
</feature>
<dbReference type="Proteomes" id="UP000237378">
    <property type="component" value="Unassembled WGS sequence"/>
</dbReference>
<sequence>MMHARLDSIQVLRAIAALSVVLYHSHFVVNPFPPEYKINIPFIYSYGYLGVDLFFAISGFIIYHITNGKTLNTAEFISKRFFRIYPVYWIFCLLSFYLYTNNGLHFGPKEFDIENLLLSMAIFPLQGSPAYGVGWSLEHEIIFYVIAALVIPALKHRGLITILTLLGAVGLIKEMLTATGAIPKFWDYHLLSPFFLSFAAGMAAYRVSVASKTNFATLTAAAIIAVLATALLMNYGSTQARIFARYAMVAISCGLVVASAVAFESTKIHIPAQLKAPIIAIGNASYSLYLVHWVILINMGRLKYKVAYGVPDWAAELWRFALIAACIAIALAMYKFIEKPLNSRASSALKLIAKKA</sequence>
<feature type="transmembrane region" description="Helical" evidence="1">
    <location>
        <begin position="84"/>
        <end position="100"/>
    </location>
</feature>
<evidence type="ECO:0000313" key="3">
    <source>
        <dbReference type="EMBL" id="POG14145.1"/>
    </source>
</evidence>
<dbReference type="PANTHER" id="PTHR23028">
    <property type="entry name" value="ACETYLTRANSFERASE"/>
    <property type="match status" value="1"/>
</dbReference>
<dbReference type="InterPro" id="IPR050879">
    <property type="entry name" value="Acyltransferase_3"/>
</dbReference>
<feature type="transmembrane region" description="Helical" evidence="1">
    <location>
        <begin position="317"/>
        <end position="337"/>
    </location>
</feature>
<evidence type="ECO:0000259" key="2">
    <source>
        <dbReference type="Pfam" id="PF01757"/>
    </source>
</evidence>
<feature type="transmembrane region" description="Helical" evidence="1">
    <location>
        <begin position="12"/>
        <end position="29"/>
    </location>
</feature>
<evidence type="ECO:0000256" key="1">
    <source>
        <dbReference type="SAM" id="Phobius"/>
    </source>
</evidence>
<dbReference type="AlphaFoldDB" id="A0A2S3XF11"/>
<feature type="transmembrane region" description="Helical" evidence="1">
    <location>
        <begin position="276"/>
        <end position="297"/>
    </location>
</feature>
<keyword evidence="1" id="KW-0472">Membrane</keyword>
<dbReference type="GO" id="GO:0016020">
    <property type="term" value="C:membrane"/>
    <property type="evidence" value="ECO:0007669"/>
    <property type="project" value="TreeGrafter"/>
</dbReference>
<dbReference type="PANTHER" id="PTHR23028:SF131">
    <property type="entry name" value="BLR2367 PROTEIN"/>
    <property type="match status" value="1"/>
</dbReference>
<keyword evidence="1" id="KW-1133">Transmembrane helix</keyword>
<organism evidence="3 4">
    <name type="scientific">Pseudomonas putida</name>
    <name type="common">Arthrobacter siderocapsulatus</name>
    <dbReference type="NCBI Taxonomy" id="303"/>
    <lineage>
        <taxon>Bacteria</taxon>
        <taxon>Pseudomonadati</taxon>
        <taxon>Pseudomonadota</taxon>
        <taxon>Gammaproteobacteria</taxon>
        <taxon>Pseudomonadales</taxon>
        <taxon>Pseudomonadaceae</taxon>
        <taxon>Pseudomonas</taxon>
    </lineage>
</organism>
<dbReference type="InterPro" id="IPR002656">
    <property type="entry name" value="Acyl_transf_3_dom"/>
</dbReference>
<dbReference type="GO" id="GO:0000271">
    <property type="term" value="P:polysaccharide biosynthetic process"/>
    <property type="evidence" value="ECO:0007669"/>
    <property type="project" value="TreeGrafter"/>
</dbReference>
<feature type="transmembrane region" description="Helical" evidence="1">
    <location>
        <begin position="242"/>
        <end position="264"/>
    </location>
</feature>
<name>A0A2S3XF11_PSEPU</name>
<dbReference type="GO" id="GO:0016747">
    <property type="term" value="F:acyltransferase activity, transferring groups other than amino-acyl groups"/>
    <property type="evidence" value="ECO:0007669"/>
    <property type="project" value="InterPro"/>
</dbReference>
<reference evidence="3 4" key="2">
    <citation type="submission" date="2018-03" db="EMBL/GenBank/DDBJ databases">
        <title>Draft genome of Pseudomonas putida strain KH-18-2.</title>
        <authorList>
            <person name="Yoshizawa S."/>
            <person name="Khan N.H."/>
            <person name="Nishimura M."/>
            <person name="Chiura H.X."/>
            <person name="Ogura Y."/>
            <person name="Hayashi T."/>
            <person name="Kogure K."/>
        </authorList>
    </citation>
    <scope>NUCLEOTIDE SEQUENCE [LARGE SCALE GENOMIC DNA]</scope>
    <source>
        <strain evidence="3 4">KH-18-2</strain>
    </source>
</reference>
<feature type="transmembrane region" description="Helical" evidence="1">
    <location>
        <begin position="41"/>
        <end position="63"/>
    </location>
</feature>
<feature type="transmembrane region" description="Helical" evidence="1">
    <location>
        <begin position="215"/>
        <end position="236"/>
    </location>
</feature>
<reference evidence="3 4" key="1">
    <citation type="submission" date="2016-08" db="EMBL/GenBank/DDBJ databases">
        <authorList>
            <person name="Seilhamer J.J."/>
        </authorList>
    </citation>
    <scope>NUCLEOTIDE SEQUENCE [LARGE SCALE GENOMIC DNA]</scope>
    <source>
        <strain evidence="3 4">KH-18-2</strain>
    </source>
</reference>